<comment type="subcellular location">
    <subcellularLocation>
        <location evidence="1">Cytoplasm</location>
        <location evidence="1">Cytoskeleton</location>
        <location evidence="1">Flagellum axoneme</location>
    </subcellularLocation>
    <subcellularLocation>
        <location evidence="8">Cytoplasm</location>
        <location evidence="8">Cytoskeleton</location>
        <location evidence="8">Flagellum basal body</location>
    </subcellularLocation>
</comment>
<protein>
    <recommendedName>
        <fullName evidence="10">Dynein regulatory complex subunit 2</fullName>
    </recommendedName>
    <alternativeName>
        <fullName evidence="11">Coiled-coil domain-containing protein 65</fullName>
    </alternativeName>
</protein>
<sequence length="474" mass="55045">MPKKAKKGGGGGKTEEERLLYLQQRAQAEEEMAKKKEEILTLFLKDKLQKEEKNTAVNLLKLNEGWRSILRQTRAVELRKDVTVLSQTFERQLDGLNNIIKNLERDLQEAERQSAQVRRFHLQHLERLWAQQDKRLMVLQQQWEDALQHLSSRFSSERKQMLAHSQQQRADLEDATFTVEQQHKEVMNEIHRLYSESIASYQSTHEDRVASLGVEDKARLKAKALQNQETLLLRKNDSEKLDELVLRNQRYIKMTEEVTKIIKELQNAISQQKVKLKSSKIEKESLEQDLKAARNEGNKRTHKLRDQLIQRHSAARKQLADLTVQSNSAAKKLQAVIAKGERVLRVAEMCRKLESEQENVLTPLLVADNQRSEREELTKEIPEFPELHQVTRRINATLLHREALKKQRDDLSRENRQLRLLLRQHLDAMTVSDHTLDGPHALLAVYRAPTTTAPSDAGRRHTVIEAVHAIKQSL</sequence>
<keyword evidence="3" id="KW-0282">Flagellum</keyword>
<comment type="caution">
    <text evidence="15">The sequence shown here is derived from an EMBL/GenBank/DDBJ whole genome shotgun (WGS) entry which is preliminary data.</text>
</comment>
<feature type="domain" description="Dynein regulatory complex protein 1/2 N-terminal" evidence="14">
    <location>
        <begin position="24"/>
        <end position="124"/>
    </location>
</feature>
<dbReference type="EMBL" id="BRZM01000548">
    <property type="protein sequence ID" value="GLD71226.1"/>
    <property type="molecule type" value="Genomic_DNA"/>
</dbReference>
<evidence type="ECO:0000313" key="15">
    <source>
        <dbReference type="EMBL" id="GLD71226.1"/>
    </source>
</evidence>
<dbReference type="GO" id="GO:0070286">
    <property type="term" value="P:axonemal dynein complex assembly"/>
    <property type="evidence" value="ECO:0007669"/>
    <property type="project" value="InterPro"/>
</dbReference>
<evidence type="ECO:0000256" key="1">
    <source>
        <dbReference type="ARBA" id="ARBA00004611"/>
    </source>
</evidence>
<evidence type="ECO:0000256" key="4">
    <source>
        <dbReference type="ARBA" id="ARBA00023054"/>
    </source>
</evidence>
<comment type="function">
    <text evidence="12">Component of the nexin-dynein regulatory complex (N-DRC), a key regulator of ciliary/flagellar motility which maintains the alignment and integrity of the distal axoneme and regulates microtubule sliding in motile axonemes. Plays a critical role in the assembly of N-DRC and also stabilizes the assembly of multiple inner dynein arms and radial spokes. Coassembles with DRC1 to form a central scaffold needed for assembly of the N-DRC and its attachment to the outer doublet microtubules.</text>
</comment>
<keyword evidence="7" id="KW-0966">Cell projection</keyword>
<evidence type="ECO:0000256" key="6">
    <source>
        <dbReference type="ARBA" id="ARBA00023212"/>
    </source>
</evidence>
<dbReference type="InterPro" id="IPR039505">
    <property type="entry name" value="DRC1/2_N"/>
</dbReference>
<keyword evidence="5" id="KW-0969">Cilium</keyword>
<feature type="coiled-coil region" evidence="13">
    <location>
        <begin position="262"/>
        <end position="325"/>
    </location>
</feature>
<keyword evidence="2" id="KW-0963">Cytoplasm</keyword>
<reference evidence="15" key="1">
    <citation type="submission" date="2022-08" db="EMBL/GenBank/DDBJ databases">
        <title>Genome sequencing of akame (Lates japonicus).</title>
        <authorList>
            <person name="Hashiguchi Y."/>
            <person name="Takahashi H."/>
        </authorList>
    </citation>
    <scope>NUCLEOTIDE SEQUENCE</scope>
    <source>
        <strain evidence="15">Kochi</strain>
    </source>
</reference>
<keyword evidence="6" id="KW-0206">Cytoskeleton</keyword>
<accession>A0AAD3NHP3</accession>
<feature type="coiled-coil region" evidence="13">
    <location>
        <begin position="18"/>
        <end position="45"/>
    </location>
</feature>
<evidence type="ECO:0000256" key="5">
    <source>
        <dbReference type="ARBA" id="ARBA00023069"/>
    </source>
</evidence>
<name>A0AAD3NHP3_LATJO</name>
<evidence type="ECO:0000256" key="7">
    <source>
        <dbReference type="ARBA" id="ARBA00023273"/>
    </source>
</evidence>
<evidence type="ECO:0000259" key="14">
    <source>
        <dbReference type="Pfam" id="PF14772"/>
    </source>
</evidence>
<dbReference type="Pfam" id="PF14772">
    <property type="entry name" value="NYD-SP28"/>
    <property type="match status" value="1"/>
</dbReference>
<dbReference type="AlphaFoldDB" id="A0AAD3NHP3"/>
<dbReference type="InterPro" id="IPR039750">
    <property type="entry name" value="DRC1/DRC2"/>
</dbReference>
<evidence type="ECO:0000256" key="2">
    <source>
        <dbReference type="ARBA" id="ARBA00022490"/>
    </source>
</evidence>
<evidence type="ECO:0000256" key="3">
    <source>
        <dbReference type="ARBA" id="ARBA00022846"/>
    </source>
</evidence>
<dbReference type="Proteomes" id="UP001279410">
    <property type="component" value="Unassembled WGS sequence"/>
</dbReference>
<keyword evidence="16" id="KW-1185">Reference proteome</keyword>
<evidence type="ECO:0000256" key="10">
    <source>
        <dbReference type="ARBA" id="ARBA00040899"/>
    </source>
</evidence>
<gene>
    <name evidence="15" type="ORF">AKAME5_002254700</name>
</gene>
<comment type="similarity">
    <text evidence="9">Belongs to the DRC2 family.</text>
</comment>
<evidence type="ECO:0000256" key="11">
    <source>
        <dbReference type="ARBA" id="ARBA00041517"/>
    </source>
</evidence>
<dbReference type="PANTHER" id="PTHR21625">
    <property type="entry name" value="NYD-SP28 PROTEIN"/>
    <property type="match status" value="1"/>
</dbReference>
<evidence type="ECO:0000256" key="9">
    <source>
        <dbReference type="ARBA" id="ARBA00038424"/>
    </source>
</evidence>
<proteinExistence type="inferred from homology"/>
<keyword evidence="4 13" id="KW-0175">Coiled coil</keyword>
<evidence type="ECO:0000256" key="12">
    <source>
        <dbReference type="ARBA" id="ARBA00045865"/>
    </source>
</evidence>
<evidence type="ECO:0000313" key="16">
    <source>
        <dbReference type="Proteomes" id="UP001279410"/>
    </source>
</evidence>
<dbReference type="GO" id="GO:0060285">
    <property type="term" value="P:cilium-dependent cell motility"/>
    <property type="evidence" value="ECO:0007669"/>
    <property type="project" value="TreeGrafter"/>
</dbReference>
<dbReference type="GO" id="GO:0005858">
    <property type="term" value="C:axonemal dynein complex"/>
    <property type="evidence" value="ECO:0007669"/>
    <property type="project" value="InterPro"/>
</dbReference>
<feature type="coiled-coil region" evidence="13">
    <location>
        <begin position="394"/>
        <end position="428"/>
    </location>
</feature>
<evidence type="ECO:0000256" key="13">
    <source>
        <dbReference type="SAM" id="Coils"/>
    </source>
</evidence>
<dbReference type="GO" id="GO:0003352">
    <property type="term" value="P:regulation of cilium movement"/>
    <property type="evidence" value="ECO:0007669"/>
    <property type="project" value="TreeGrafter"/>
</dbReference>
<evidence type="ECO:0000256" key="8">
    <source>
        <dbReference type="ARBA" id="ARBA00037841"/>
    </source>
</evidence>
<organism evidence="15 16">
    <name type="scientific">Lates japonicus</name>
    <name type="common">Japanese lates</name>
    <dbReference type="NCBI Taxonomy" id="270547"/>
    <lineage>
        <taxon>Eukaryota</taxon>
        <taxon>Metazoa</taxon>
        <taxon>Chordata</taxon>
        <taxon>Craniata</taxon>
        <taxon>Vertebrata</taxon>
        <taxon>Euteleostomi</taxon>
        <taxon>Actinopterygii</taxon>
        <taxon>Neopterygii</taxon>
        <taxon>Teleostei</taxon>
        <taxon>Neoteleostei</taxon>
        <taxon>Acanthomorphata</taxon>
        <taxon>Carangaria</taxon>
        <taxon>Carangaria incertae sedis</taxon>
        <taxon>Centropomidae</taxon>
        <taxon>Lates</taxon>
    </lineage>
</organism>
<dbReference type="PANTHER" id="PTHR21625:SF0">
    <property type="entry name" value="DYNEIN REGULATORY COMPLEX SUBUNIT 2"/>
    <property type="match status" value="1"/>
</dbReference>
<feature type="coiled-coil region" evidence="13">
    <location>
        <begin position="86"/>
        <end position="120"/>
    </location>
</feature>